<dbReference type="PANTHER" id="PTHR48045:SF31">
    <property type="entry name" value="UDP-GLYCOSYLTRANSFERASE 76B1-LIKE"/>
    <property type="match status" value="1"/>
</dbReference>
<evidence type="ECO:0000313" key="2">
    <source>
        <dbReference type="EMBL" id="KAK7463052.1"/>
    </source>
</evidence>
<dbReference type="InterPro" id="IPR002213">
    <property type="entry name" value="UDP_glucos_trans"/>
</dbReference>
<evidence type="ECO:0000313" key="3">
    <source>
        <dbReference type="Proteomes" id="UP001498398"/>
    </source>
</evidence>
<protein>
    <recommendedName>
        <fullName evidence="4">UDP-Glycosyltransferase/glycogen phosphorylase</fullName>
    </recommendedName>
</protein>
<evidence type="ECO:0000256" key="1">
    <source>
        <dbReference type="ARBA" id="ARBA00022679"/>
    </source>
</evidence>
<organism evidence="2 3">
    <name type="scientific">Marasmiellus scandens</name>
    <dbReference type="NCBI Taxonomy" id="2682957"/>
    <lineage>
        <taxon>Eukaryota</taxon>
        <taxon>Fungi</taxon>
        <taxon>Dikarya</taxon>
        <taxon>Basidiomycota</taxon>
        <taxon>Agaricomycotina</taxon>
        <taxon>Agaricomycetes</taxon>
        <taxon>Agaricomycetidae</taxon>
        <taxon>Agaricales</taxon>
        <taxon>Marasmiineae</taxon>
        <taxon>Omphalotaceae</taxon>
        <taxon>Marasmiellus</taxon>
    </lineage>
</organism>
<dbReference type="EMBL" id="JBANRG010000010">
    <property type="protein sequence ID" value="KAK7463052.1"/>
    <property type="molecule type" value="Genomic_DNA"/>
</dbReference>
<name>A0ABR1JNM9_9AGAR</name>
<accession>A0ABR1JNM9</accession>
<dbReference type="PANTHER" id="PTHR48045">
    <property type="entry name" value="UDP-GLYCOSYLTRANSFERASE 72B1"/>
    <property type="match status" value="1"/>
</dbReference>
<keyword evidence="1" id="KW-0808">Transferase</keyword>
<dbReference type="CDD" id="cd03784">
    <property type="entry name" value="GT1_Gtf-like"/>
    <property type="match status" value="1"/>
</dbReference>
<dbReference type="SUPFAM" id="SSF53756">
    <property type="entry name" value="UDP-Glycosyltransferase/glycogen phosphorylase"/>
    <property type="match status" value="1"/>
</dbReference>
<dbReference type="Pfam" id="PF00201">
    <property type="entry name" value="UDPGT"/>
    <property type="match status" value="1"/>
</dbReference>
<sequence>MGAAKEDKKLVVMHAPAAWGDSKPFIALAVYIVEARPDVTCIILTVGTIIHGKFMRELDKLPPSRRQAVEPQIHIVDIVGRQVEPKEMLGIQVEFFRAFNDLYHSRKVSCLAEPGKIVENLPRIAVAIVDPFCGYAVDSIRKISGPSPPGIPILSWNTASAGAFLHLFGPEKYGGMGEVVDILKKHGWAGQDNFGLEEWPEALAEIDQMFSTTTGKVVQIPGCPPMYDYEWHPQATVLDSTPLFTFAHIHTRSTEGGLVVSSSAYEEEAIKGWKAWFKSMKKPLYAIGPLSLPEANWKNSPPTEKESMVIDFLDRMQQRFGEKSLIYVSFGTVFFPADPSKVWVLLDELIANQVPFIFAHTSEVANVPDDKKKLIAESGIGLEMKWAPQEVILKHPATGWFISHGGWNSVQEAFVNRTPMIYWPISADQPYNAALMTLRHKAGFELLEVRTSSSGLPGQPFRCKDGPKLDFTVESARKEIRALLDRLRGEEGRAVRKNCEQLSEKMGRTWDEDGESRKNLREFLSRFIDDA</sequence>
<gene>
    <name evidence="2" type="ORF">VKT23_007638</name>
</gene>
<comment type="caution">
    <text evidence="2">The sequence shown here is derived from an EMBL/GenBank/DDBJ whole genome shotgun (WGS) entry which is preliminary data.</text>
</comment>
<keyword evidence="3" id="KW-1185">Reference proteome</keyword>
<proteinExistence type="predicted"/>
<evidence type="ECO:0008006" key="4">
    <source>
        <dbReference type="Google" id="ProtNLM"/>
    </source>
</evidence>
<reference evidence="2 3" key="1">
    <citation type="submission" date="2024-01" db="EMBL/GenBank/DDBJ databases">
        <title>A draft genome for the cacao thread blight pathogen Marasmiellus scandens.</title>
        <authorList>
            <person name="Baruah I.K."/>
            <person name="Leung J."/>
            <person name="Bukari Y."/>
            <person name="Amoako-Attah I."/>
            <person name="Meinhardt L.W."/>
            <person name="Bailey B.A."/>
            <person name="Cohen S.P."/>
        </authorList>
    </citation>
    <scope>NUCLEOTIDE SEQUENCE [LARGE SCALE GENOMIC DNA]</scope>
    <source>
        <strain evidence="2 3">GH-19</strain>
    </source>
</reference>
<dbReference type="Proteomes" id="UP001498398">
    <property type="component" value="Unassembled WGS sequence"/>
</dbReference>
<dbReference type="Gene3D" id="3.40.50.2000">
    <property type="entry name" value="Glycogen Phosphorylase B"/>
    <property type="match status" value="2"/>
</dbReference>